<dbReference type="SUPFAM" id="SSF52172">
    <property type="entry name" value="CheY-like"/>
    <property type="match status" value="2"/>
</dbReference>
<keyword evidence="6" id="KW-0808">Transferase</keyword>
<feature type="region of interest" description="Disordered" evidence="15">
    <location>
        <begin position="849"/>
        <end position="868"/>
    </location>
</feature>
<dbReference type="InterPro" id="IPR001789">
    <property type="entry name" value="Sig_transdc_resp-reg_receiver"/>
</dbReference>
<dbReference type="Proteomes" id="UP001138997">
    <property type="component" value="Unassembled WGS sequence"/>
</dbReference>
<dbReference type="FunFam" id="3.30.565.10:FF:000010">
    <property type="entry name" value="Sensor histidine kinase RcsC"/>
    <property type="match status" value="1"/>
</dbReference>
<dbReference type="CDD" id="cd00082">
    <property type="entry name" value="HisKA"/>
    <property type="match status" value="1"/>
</dbReference>
<evidence type="ECO:0000256" key="6">
    <source>
        <dbReference type="ARBA" id="ARBA00022679"/>
    </source>
</evidence>
<evidence type="ECO:0000259" key="17">
    <source>
        <dbReference type="PROSITE" id="PS50109"/>
    </source>
</evidence>
<evidence type="ECO:0000313" key="20">
    <source>
        <dbReference type="Proteomes" id="UP001138997"/>
    </source>
</evidence>
<evidence type="ECO:0000256" key="8">
    <source>
        <dbReference type="ARBA" id="ARBA00022777"/>
    </source>
</evidence>
<keyword evidence="7" id="KW-0547">Nucleotide-binding</keyword>
<dbReference type="Gene3D" id="1.10.287.130">
    <property type="match status" value="1"/>
</dbReference>
<dbReference type="Pfam" id="PF00512">
    <property type="entry name" value="HisKA"/>
    <property type="match status" value="1"/>
</dbReference>
<comment type="similarity">
    <text evidence="3">In the N-terminal section; belongs to the phytochrome family.</text>
</comment>
<dbReference type="SUPFAM" id="SSF55874">
    <property type="entry name" value="ATPase domain of HSP90 chaperone/DNA topoisomerase II/histidine kinase"/>
    <property type="match status" value="1"/>
</dbReference>
<dbReference type="PROSITE" id="PS50109">
    <property type="entry name" value="HIS_KIN"/>
    <property type="match status" value="1"/>
</dbReference>
<feature type="modified residue" description="4-aspartylphosphate" evidence="14">
    <location>
        <position position="788"/>
    </location>
</feature>
<keyword evidence="16" id="KW-0472">Membrane</keyword>
<keyword evidence="20" id="KW-1185">Reference proteome</keyword>
<dbReference type="CDD" id="cd16922">
    <property type="entry name" value="HATPase_EvgS-ArcB-TorS-like"/>
    <property type="match status" value="1"/>
</dbReference>
<dbReference type="CDD" id="cd17546">
    <property type="entry name" value="REC_hyHK_CKI1_RcsC-like"/>
    <property type="match status" value="1"/>
</dbReference>
<dbReference type="EMBL" id="JAJOMB010000016">
    <property type="protein sequence ID" value="MCD5314410.1"/>
    <property type="molecule type" value="Genomic_DNA"/>
</dbReference>
<dbReference type="RefSeq" id="WP_231446898.1">
    <property type="nucleotide sequence ID" value="NZ_JAJOMB010000016.1"/>
</dbReference>
<evidence type="ECO:0000256" key="4">
    <source>
        <dbReference type="ARBA" id="ARBA00012438"/>
    </source>
</evidence>
<dbReference type="SMART" id="SM00448">
    <property type="entry name" value="REC"/>
    <property type="match status" value="2"/>
</dbReference>
<evidence type="ECO:0000256" key="14">
    <source>
        <dbReference type="PROSITE-ProRule" id="PRU00169"/>
    </source>
</evidence>
<feature type="compositionally biased region" description="Pro residues" evidence="15">
    <location>
        <begin position="858"/>
        <end position="868"/>
    </location>
</feature>
<dbReference type="AlphaFoldDB" id="A0A9X1SWU8"/>
<evidence type="ECO:0000256" key="3">
    <source>
        <dbReference type="ARBA" id="ARBA00006402"/>
    </source>
</evidence>
<comment type="caution">
    <text evidence="19">The sequence shown here is derived from an EMBL/GenBank/DDBJ whole genome shotgun (WGS) entry which is preliminary data.</text>
</comment>
<keyword evidence="9" id="KW-0067">ATP-binding</keyword>
<reference evidence="19" key="1">
    <citation type="submission" date="2021-11" db="EMBL/GenBank/DDBJ databases">
        <title>Streptomyces corallinus and Kineosporia corallina sp. nov., two new coral-derived marine actinobacteria.</title>
        <authorList>
            <person name="Buangrab K."/>
            <person name="Sutthacheep M."/>
            <person name="Yeemin T."/>
            <person name="Harunari E."/>
            <person name="Igarashi Y."/>
            <person name="Sripreechasak P."/>
            <person name="Kanchanasin P."/>
            <person name="Tanasupawat S."/>
            <person name="Phongsopitanun W."/>
        </authorList>
    </citation>
    <scope>NUCLEOTIDE SEQUENCE</scope>
    <source>
        <strain evidence="19">JCM 31032</strain>
    </source>
</reference>
<feature type="domain" description="Response regulatory" evidence="18">
    <location>
        <begin position="592"/>
        <end position="706"/>
    </location>
</feature>
<dbReference type="GO" id="GO:0005524">
    <property type="term" value="F:ATP binding"/>
    <property type="evidence" value="ECO:0007669"/>
    <property type="project" value="UniProtKB-KW"/>
</dbReference>
<organism evidence="19 20">
    <name type="scientific">Kineosporia babensis</name>
    <dbReference type="NCBI Taxonomy" id="499548"/>
    <lineage>
        <taxon>Bacteria</taxon>
        <taxon>Bacillati</taxon>
        <taxon>Actinomycetota</taxon>
        <taxon>Actinomycetes</taxon>
        <taxon>Kineosporiales</taxon>
        <taxon>Kineosporiaceae</taxon>
        <taxon>Kineosporia</taxon>
    </lineage>
</organism>
<evidence type="ECO:0000256" key="12">
    <source>
        <dbReference type="ARBA" id="ARBA00068150"/>
    </source>
</evidence>
<keyword evidence="8" id="KW-0418">Kinase</keyword>
<dbReference type="PANTHER" id="PTHR45339:SF1">
    <property type="entry name" value="HYBRID SIGNAL TRANSDUCTION HISTIDINE KINASE J"/>
    <property type="match status" value="1"/>
</dbReference>
<dbReference type="InterPro" id="IPR036097">
    <property type="entry name" value="HisK_dim/P_sf"/>
</dbReference>
<dbReference type="PROSITE" id="PS50110">
    <property type="entry name" value="RESPONSE_REGULATORY"/>
    <property type="match status" value="2"/>
</dbReference>
<evidence type="ECO:0000256" key="5">
    <source>
        <dbReference type="ARBA" id="ARBA00022553"/>
    </source>
</evidence>
<dbReference type="SMART" id="SM00387">
    <property type="entry name" value="HATPase_c"/>
    <property type="match status" value="1"/>
</dbReference>
<dbReference type="InterPro" id="IPR005467">
    <property type="entry name" value="His_kinase_dom"/>
</dbReference>
<evidence type="ECO:0000256" key="13">
    <source>
        <dbReference type="ARBA" id="ARBA00074306"/>
    </source>
</evidence>
<feature type="transmembrane region" description="Helical" evidence="16">
    <location>
        <begin position="274"/>
        <end position="291"/>
    </location>
</feature>
<dbReference type="PRINTS" id="PR00344">
    <property type="entry name" value="BCTRLSENSOR"/>
</dbReference>
<comment type="subunit">
    <text evidence="11">At low DSF concentrations, interacts with RpfF.</text>
</comment>
<dbReference type="GO" id="GO:0000155">
    <property type="term" value="F:phosphorelay sensor kinase activity"/>
    <property type="evidence" value="ECO:0007669"/>
    <property type="project" value="InterPro"/>
</dbReference>
<keyword evidence="16" id="KW-0812">Transmembrane</keyword>
<dbReference type="PANTHER" id="PTHR45339">
    <property type="entry name" value="HYBRID SIGNAL TRANSDUCTION HISTIDINE KINASE J"/>
    <property type="match status" value="1"/>
</dbReference>
<keyword evidence="16" id="KW-1133">Transmembrane helix</keyword>
<dbReference type="Gene3D" id="3.40.50.2300">
    <property type="match status" value="2"/>
</dbReference>
<accession>A0A9X1SWU8</accession>
<feature type="transmembrane region" description="Helical" evidence="16">
    <location>
        <begin position="94"/>
        <end position="115"/>
    </location>
</feature>
<dbReference type="FunFam" id="1.10.287.130:FF:000002">
    <property type="entry name" value="Two-component osmosensing histidine kinase"/>
    <property type="match status" value="1"/>
</dbReference>
<comment type="subcellular location">
    <subcellularLocation>
        <location evidence="2">Cell membrane</location>
    </subcellularLocation>
</comment>
<dbReference type="InterPro" id="IPR036890">
    <property type="entry name" value="HATPase_C_sf"/>
</dbReference>
<feature type="modified residue" description="4-aspartylphosphate" evidence="14">
    <location>
        <position position="642"/>
    </location>
</feature>
<dbReference type="Gene3D" id="3.30.565.10">
    <property type="entry name" value="Histidine kinase-like ATPase, C-terminal domain"/>
    <property type="match status" value="1"/>
</dbReference>
<dbReference type="SMART" id="SM00388">
    <property type="entry name" value="HisKA"/>
    <property type="match status" value="1"/>
</dbReference>
<evidence type="ECO:0000256" key="9">
    <source>
        <dbReference type="ARBA" id="ARBA00022840"/>
    </source>
</evidence>
<dbReference type="SUPFAM" id="SSF47384">
    <property type="entry name" value="Homodimeric domain of signal transducing histidine kinase"/>
    <property type="match status" value="1"/>
</dbReference>
<dbReference type="InterPro" id="IPR003594">
    <property type="entry name" value="HATPase_dom"/>
</dbReference>
<evidence type="ECO:0000256" key="11">
    <source>
        <dbReference type="ARBA" id="ARBA00064003"/>
    </source>
</evidence>
<evidence type="ECO:0000256" key="2">
    <source>
        <dbReference type="ARBA" id="ARBA00004236"/>
    </source>
</evidence>
<feature type="transmembrane region" description="Helical" evidence="16">
    <location>
        <begin position="136"/>
        <end position="158"/>
    </location>
</feature>
<evidence type="ECO:0000313" key="19">
    <source>
        <dbReference type="EMBL" id="MCD5314410.1"/>
    </source>
</evidence>
<evidence type="ECO:0000256" key="15">
    <source>
        <dbReference type="SAM" id="MobiDB-lite"/>
    </source>
</evidence>
<dbReference type="InterPro" id="IPR011006">
    <property type="entry name" value="CheY-like_superfamily"/>
</dbReference>
<feature type="transmembrane region" description="Helical" evidence="16">
    <location>
        <begin position="297"/>
        <end position="320"/>
    </location>
</feature>
<dbReference type="CDD" id="cd00156">
    <property type="entry name" value="REC"/>
    <property type="match status" value="1"/>
</dbReference>
<dbReference type="InterPro" id="IPR004358">
    <property type="entry name" value="Sig_transdc_His_kin-like_C"/>
</dbReference>
<evidence type="ECO:0000256" key="16">
    <source>
        <dbReference type="SAM" id="Phobius"/>
    </source>
</evidence>
<evidence type="ECO:0000256" key="10">
    <source>
        <dbReference type="ARBA" id="ARBA00023012"/>
    </source>
</evidence>
<sequence>MERAARQFFGSQGVRPSGRGVLGSLAFAVVFAVAVFLGRLTVAEGTNLSLVWPAAGVAALWFAAQRDAGTRRLDCALLAVLTFAINLATGASPMLAVCFAAANIVQVLLLHHLLHRWNPRLWGAGGDQPLTGMHQLSGLLTASVLATAAGGLLGPLAVGALTGNWSVLSAVVWMVRNTVSVVLILGLGLRVGYLISAHRRHAESGGAGRGVMLPFKRLTAAGRLELVCLVVVSVAAYLTVFVFLPQLPIDFPLIALTVWAALRFDTTIVVMHDFLAGTAAVMFTLAGHGPFTSVDDYATRALIVQAFVGLVAVVGLSLALGRDEREVLLFQMHHRTQEAVAATEAKSAFLATMSHEIRTPMNAVIGMSGLLMDTPLNGQQREFAQTVRDSGEALLTVINDILDFSKIESGSLELEEHPFELEDCVDSAAAVVALAATRKGLEMIVQVDGECPPVLIGDVTRFRQVIVNLLGNAVKFTSEGEVAVEVSVAEETADGVRLQVCVRDTGIGIAPERMDRLFQAFTQVDASNTRVYGGTGLGLVISRRLATAMGGDLSAQSRPGEGSIFTFTTQMRRAPQRRQEDGVLSASLAGRRALIVDDNTTNRRVLHVLLRRWGLSSTEAAGAQAALDLVAGGLQVDVAIIDQHMPGMTGTELVTRLRSLAALRDVPVVLLSSLASHSAEDDPTCAAIVTKPVRAKQLRTHLEQIFAPAQSALRTIESTGGRRAADPQLEPDPSTRALKVLVADDNQINLKVARVMLMQLGHQVDTVGNGLEAVEAVERIAYDVVLMDVHMPELDGLDATRRIRGQARPDRRNVPIIALTASALTEDRDACLEAGMTSFLSKPIRKAELSQALEQTQPQPPVPSSRKG</sequence>
<evidence type="ECO:0000256" key="7">
    <source>
        <dbReference type="ARBA" id="ARBA00022741"/>
    </source>
</evidence>
<dbReference type="Pfam" id="PF02518">
    <property type="entry name" value="HATPase_c"/>
    <property type="match status" value="1"/>
</dbReference>
<dbReference type="InterPro" id="IPR003661">
    <property type="entry name" value="HisK_dim/P_dom"/>
</dbReference>
<feature type="domain" description="Histidine kinase" evidence="17">
    <location>
        <begin position="352"/>
        <end position="573"/>
    </location>
</feature>
<feature type="transmembrane region" description="Helical" evidence="16">
    <location>
        <begin position="21"/>
        <end position="42"/>
    </location>
</feature>
<proteinExistence type="inferred from homology"/>
<dbReference type="EC" id="2.7.13.3" evidence="4"/>
<name>A0A9X1SWU8_9ACTN</name>
<keyword evidence="10" id="KW-0902">Two-component regulatory system</keyword>
<feature type="domain" description="Response regulatory" evidence="18">
    <location>
        <begin position="739"/>
        <end position="857"/>
    </location>
</feature>
<gene>
    <name evidence="19" type="ORF">LR394_26235</name>
</gene>
<comment type="catalytic activity">
    <reaction evidence="1">
        <text>ATP + protein L-histidine = ADP + protein N-phospho-L-histidine.</text>
        <dbReference type="EC" id="2.7.13.3"/>
    </reaction>
</comment>
<keyword evidence="5 14" id="KW-0597">Phosphoprotein</keyword>
<evidence type="ECO:0000256" key="1">
    <source>
        <dbReference type="ARBA" id="ARBA00000085"/>
    </source>
</evidence>
<dbReference type="Pfam" id="PF00072">
    <property type="entry name" value="Response_reg"/>
    <property type="match status" value="2"/>
</dbReference>
<dbReference type="GO" id="GO:0005886">
    <property type="term" value="C:plasma membrane"/>
    <property type="evidence" value="ECO:0007669"/>
    <property type="project" value="UniProtKB-SubCell"/>
</dbReference>
<feature type="transmembrane region" description="Helical" evidence="16">
    <location>
        <begin position="178"/>
        <end position="197"/>
    </location>
</feature>
<evidence type="ECO:0000259" key="18">
    <source>
        <dbReference type="PROSITE" id="PS50110"/>
    </source>
</evidence>
<protein>
    <recommendedName>
        <fullName evidence="13">Circadian input-output histidine kinase CikA</fullName>
        <ecNumber evidence="4">2.7.13.3</ecNumber>
    </recommendedName>
    <alternativeName>
        <fullName evidence="12">Sensory/regulatory protein RpfC</fullName>
    </alternativeName>
</protein>